<accession>A0ACB9SF91</accession>
<evidence type="ECO:0000313" key="1">
    <source>
        <dbReference type="EMBL" id="KAI4386842.1"/>
    </source>
</evidence>
<evidence type="ECO:0000313" key="2">
    <source>
        <dbReference type="Proteomes" id="UP001057402"/>
    </source>
</evidence>
<gene>
    <name evidence="1" type="ORF">MLD38_004738</name>
</gene>
<organism evidence="1 2">
    <name type="scientific">Melastoma candidum</name>
    <dbReference type="NCBI Taxonomy" id="119954"/>
    <lineage>
        <taxon>Eukaryota</taxon>
        <taxon>Viridiplantae</taxon>
        <taxon>Streptophyta</taxon>
        <taxon>Embryophyta</taxon>
        <taxon>Tracheophyta</taxon>
        <taxon>Spermatophyta</taxon>
        <taxon>Magnoliopsida</taxon>
        <taxon>eudicotyledons</taxon>
        <taxon>Gunneridae</taxon>
        <taxon>Pentapetalae</taxon>
        <taxon>rosids</taxon>
        <taxon>malvids</taxon>
        <taxon>Myrtales</taxon>
        <taxon>Melastomataceae</taxon>
        <taxon>Melastomatoideae</taxon>
        <taxon>Melastomateae</taxon>
        <taxon>Melastoma</taxon>
    </lineage>
</organism>
<keyword evidence="2" id="KW-1185">Reference proteome</keyword>
<dbReference type="Proteomes" id="UP001057402">
    <property type="component" value="Chromosome 2"/>
</dbReference>
<comment type="caution">
    <text evidence="1">The sequence shown here is derived from an EMBL/GenBank/DDBJ whole genome shotgun (WGS) entry which is preliminary data.</text>
</comment>
<reference evidence="2" key="1">
    <citation type="journal article" date="2023" name="Front. Plant Sci.">
        <title>Chromosomal-level genome assembly of Melastoma candidum provides insights into trichome evolution.</title>
        <authorList>
            <person name="Zhong Y."/>
            <person name="Wu W."/>
            <person name="Sun C."/>
            <person name="Zou P."/>
            <person name="Liu Y."/>
            <person name="Dai S."/>
            <person name="Zhou R."/>
        </authorList>
    </citation>
    <scope>NUCLEOTIDE SEQUENCE [LARGE SCALE GENOMIC DNA]</scope>
</reference>
<protein>
    <submittedName>
        <fullName evidence="1">Uncharacterized protein</fullName>
    </submittedName>
</protein>
<proteinExistence type="predicted"/>
<dbReference type="EMBL" id="CM042881">
    <property type="protein sequence ID" value="KAI4386842.1"/>
    <property type="molecule type" value="Genomic_DNA"/>
</dbReference>
<name>A0ACB9SF91_9MYRT</name>
<sequence length="290" mass="31916">MDITTLNSSAVTVAQLEFLPRLLLRRREVASRLTVDQRSPFPLRTCLRASSGKPPVAGVRSVPDEAVVCSPAENLELKKKAMNISADLKWTSIFLVGMKSDVKEQIGKLLAELLRYYYFDSDGLVEEVAGGEASAKLYLETDEKGFLESETEVLKQLSSMGRLVVCAGDGAVQSSTNLALLRHGISIWVDIPIDRVLDGLIKDRPGSQSPHSLSESEQNQLLAQLAAIYEETREGYATADATISLQKAALNHGYNDMTEVTIEDMTMEVLKEIGKLIRARKVMEEAGRPF</sequence>